<dbReference type="Pfam" id="PF02635">
    <property type="entry name" value="DsrE"/>
    <property type="match status" value="1"/>
</dbReference>
<dbReference type="PANTHER" id="PTHR38780:SF1">
    <property type="entry name" value="PROTEIN TUSC"/>
    <property type="match status" value="1"/>
</dbReference>
<dbReference type="InterPro" id="IPR003787">
    <property type="entry name" value="Sulphur_relay_DsrE/F-like"/>
</dbReference>
<proteinExistence type="inferred from homology"/>
<comment type="similarity">
    <text evidence="1">Belongs to the DsrF/TusC family.</text>
</comment>
<dbReference type="GO" id="GO:0016740">
    <property type="term" value="F:transferase activity"/>
    <property type="evidence" value="ECO:0007669"/>
    <property type="project" value="UniProtKB-KW"/>
</dbReference>
<dbReference type="PANTHER" id="PTHR38780">
    <property type="entry name" value="PROTEIN TUSC"/>
    <property type="match status" value="1"/>
</dbReference>
<dbReference type="InterPro" id="IPR027396">
    <property type="entry name" value="DsrEFH-like"/>
</dbReference>
<evidence type="ECO:0000313" key="2">
    <source>
        <dbReference type="EMBL" id="XAJ80812.1"/>
    </source>
</evidence>
<accession>A0AAU6W4U6</accession>
<dbReference type="NCBIfam" id="TIGR03010">
    <property type="entry name" value="sulf_tusC_dsrF"/>
    <property type="match status" value="1"/>
</dbReference>
<dbReference type="InterPro" id="IPR017462">
    <property type="entry name" value="Sulphur_relay_TusC/DsrF"/>
</dbReference>
<dbReference type="Gene3D" id="3.40.1260.10">
    <property type="entry name" value="DsrEFH-like"/>
    <property type="match status" value="1"/>
</dbReference>
<organism evidence="2">
    <name type="scientific">Buchnera aphidicola</name>
    <name type="common">Aphis aurantii</name>
    <dbReference type="NCBI Taxonomy" id="1470492"/>
    <lineage>
        <taxon>Bacteria</taxon>
        <taxon>Pseudomonadati</taxon>
        <taxon>Pseudomonadota</taxon>
        <taxon>Gammaproteobacteria</taxon>
        <taxon>Enterobacterales</taxon>
        <taxon>Erwiniaceae</taxon>
        <taxon>Buchnera</taxon>
    </lineage>
</organism>
<reference evidence="2" key="1">
    <citation type="submission" date="2024-06" db="EMBL/GenBank/DDBJ databases">
        <title>Unveiling Genomic Reduction in Obligate Endosymbionts Buchnera of Aphids: Insights from Phylogenomic Comparative Analysis with Novel Genome Data and Co-obligate Endosymbionts.</title>
        <authorList>
            <person name="Lu C."/>
            <person name="Zou T."/>
            <person name="Liu Q."/>
            <person name="Huang X."/>
        </authorList>
    </citation>
    <scope>NUCLEOTIDE SEQUENCE</scope>
    <source>
        <strain evidence="2">Aphau13</strain>
    </source>
</reference>
<keyword evidence="2" id="KW-0808">Transferase</keyword>
<dbReference type="SUPFAM" id="SSF75169">
    <property type="entry name" value="DsrEFH-like"/>
    <property type="match status" value="1"/>
</dbReference>
<evidence type="ECO:0000256" key="1">
    <source>
        <dbReference type="ARBA" id="ARBA00005996"/>
    </source>
</evidence>
<dbReference type="EMBL" id="CP135018">
    <property type="protein sequence ID" value="XAJ80812.1"/>
    <property type="molecule type" value="Genomic_DNA"/>
</dbReference>
<dbReference type="NCBIfam" id="NF001238">
    <property type="entry name" value="PRK00211.1"/>
    <property type="match status" value="1"/>
</dbReference>
<dbReference type="AlphaFoldDB" id="A0AAU6W4U6"/>
<sequence length="119" mass="13779">MKKIAFVFSNAPHGTTFGKEGIDAVLATSSILKKITLFFIGDGIFQLLKSYKPERILTRDYTSLFSILSLYEIKNFYCCKLSLLERGFNFDTKFILQVHILNPYFLRLKLEDHDAIINF</sequence>
<dbReference type="RefSeq" id="WP_343154192.1">
    <property type="nucleotide sequence ID" value="NZ_CP135018.1"/>
</dbReference>
<gene>
    <name evidence="2" type="primary">tusC</name>
    <name evidence="2" type="ORF">RJT31_02675</name>
</gene>
<protein>
    <submittedName>
        <fullName evidence="2">Sulfurtransferase complex subunit TusC</fullName>
        <ecNumber evidence="2">2.8.1.-</ecNumber>
    </submittedName>
</protein>
<dbReference type="EC" id="2.8.1.-" evidence="2"/>
<name>A0AAU6W4U6_9GAMM</name>